<reference evidence="1" key="1">
    <citation type="submission" date="2014-11" db="EMBL/GenBank/DDBJ databases">
        <authorList>
            <person name="Amaro Gonzalez C."/>
        </authorList>
    </citation>
    <scope>NUCLEOTIDE SEQUENCE</scope>
</reference>
<protein>
    <submittedName>
        <fullName evidence="1">Uncharacterized protein</fullName>
    </submittedName>
</protein>
<evidence type="ECO:0000313" key="1">
    <source>
        <dbReference type="EMBL" id="JAH69023.1"/>
    </source>
</evidence>
<proteinExistence type="predicted"/>
<accession>A0A0E9UVM2</accession>
<sequence>MINNQGFFSSFS</sequence>
<dbReference type="EMBL" id="GBXM01039554">
    <property type="protein sequence ID" value="JAH69023.1"/>
    <property type="molecule type" value="Transcribed_RNA"/>
</dbReference>
<organism evidence="1">
    <name type="scientific">Anguilla anguilla</name>
    <name type="common">European freshwater eel</name>
    <name type="synonym">Muraena anguilla</name>
    <dbReference type="NCBI Taxonomy" id="7936"/>
    <lineage>
        <taxon>Eukaryota</taxon>
        <taxon>Metazoa</taxon>
        <taxon>Chordata</taxon>
        <taxon>Craniata</taxon>
        <taxon>Vertebrata</taxon>
        <taxon>Euteleostomi</taxon>
        <taxon>Actinopterygii</taxon>
        <taxon>Neopterygii</taxon>
        <taxon>Teleostei</taxon>
        <taxon>Anguilliformes</taxon>
        <taxon>Anguillidae</taxon>
        <taxon>Anguilla</taxon>
    </lineage>
</organism>
<name>A0A0E9UVM2_ANGAN</name>
<reference evidence="1" key="2">
    <citation type="journal article" date="2015" name="Fish Shellfish Immunol.">
        <title>Early steps in the European eel (Anguilla anguilla)-Vibrio vulnificus interaction in the gills: Role of the RtxA13 toxin.</title>
        <authorList>
            <person name="Callol A."/>
            <person name="Pajuelo D."/>
            <person name="Ebbesson L."/>
            <person name="Teles M."/>
            <person name="MacKenzie S."/>
            <person name="Amaro C."/>
        </authorList>
    </citation>
    <scope>NUCLEOTIDE SEQUENCE</scope>
</reference>